<comment type="caution">
    <text evidence="9">The sequence shown here is derived from an EMBL/GenBank/DDBJ whole genome shotgun (WGS) entry which is preliminary data.</text>
</comment>
<feature type="transmembrane region" description="Helical" evidence="8">
    <location>
        <begin position="222"/>
        <end position="243"/>
    </location>
</feature>
<evidence type="ECO:0000256" key="2">
    <source>
        <dbReference type="ARBA" id="ARBA00008566"/>
    </source>
</evidence>
<evidence type="ECO:0000256" key="3">
    <source>
        <dbReference type="ARBA" id="ARBA00022448"/>
    </source>
</evidence>
<dbReference type="InterPro" id="IPR038665">
    <property type="entry name" value="Voltage-dep_anion_channel_sf"/>
</dbReference>
<evidence type="ECO:0000313" key="9">
    <source>
        <dbReference type="EMBL" id="EIL90632.1"/>
    </source>
</evidence>
<evidence type="ECO:0000256" key="7">
    <source>
        <dbReference type="ARBA" id="ARBA00023136"/>
    </source>
</evidence>
<dbReference type="InterPro" id="IPR004695">
    <property type="entry name" value="SLAC1/Mae1/Ssu1/TehA"/>
</dbReference>
<evidence type="ECO:0000256" key="4">
    <source>
        <dbReference type="ARBA" id="ARBA00022475"/>
    </source>
</evidence>
<dbReference type="GO" id="GO:0000319">
    <property type="term" value="F:sulfite transmembrane transporter activity"/>
    <property type="evidence" value="ECO:0007669"/>
    <property type="project" value="TreeGrafter"/>
</dbReference>
<protein>
    <submittedName>
        <fullName evidence="9">C4-dicarboxylate transporter</fullName>
    </submittedName>
</protein>
<evidence type="ECO:0000256" key="6">
    <source>
        <dbReference type="ARBA" id="ARBA00022989"/>
    </source>
</evidence>
<dbReference type="Proteomes" id="UP000004210">
    <property type="component" value="Unassembled WGS sequence"/>
</dbReference>
<keyword evidence="6 8" id="KW-1133">Transmembrane helix</keyword>
<accession>I4VTU1</accession>
<dbReference type="PANTHER" id="PTHR31686:SF1">
    <property type="entry name" value="SULFITE EFFLUX PUMP SSU1"/>
    <property type="match status" value="1"/>
</dbReference>
<dbReference type="PANTHER" id="PTHR31686">
    <property type="match status" value="1"/>
</dbReference>
<feature type="transmembrane region" description="Helical" evidence="8">
    <location>
        <begin position="117"/>
        <end position="140"/>
    </location>
</feature>
<keyword evidence="3" id="KW-0813">Transport</keyword>
<dbReference type="PATRIC" id="fig|1163408.3.peg.1050"/>
<dbReference type="Gene3D" id="1.50.10.150">
    <property type="entry name" value="Voltage-dependent anion channel"/>
    <property type="match status" value="1"/>
</dbReference>
<comment type="subcellular location">
    <subcellularLocation>
        <location evidence="1">Cell membrane</location>
        <topology evidence="1">Multi-pass membrane protein</topology>
    </subcellularLocation>
</comment>
<keyword evidence="4" id="KW-1003">Cell membrane</keyword>
<evidence type="ECO:0000256" key="1">
    <source>
        <dbReference type="ARBA" id="ARBA00004651"/>
    </source>
</evidence>
<comment type="similarity">
    <text evidence="2">Belongs to the tellurite-resistance/dicarboxylate transporter (TDT) family.</text>
</comment>
<evidence type="ECO:0000313" key="10">
    <source>
        <dbReference type="Proteomes" id="UP000004210"/>
    </source>
</evidence>
<dbReference type="AlphaFoldDB" id="I4VTU1"/>
<name>I4VTU1_9GAMM</name>
<sequence>MAQKPMHQNALSMIVRSRIRHLNPGCFALVMATGIVSIDVSQHGMTLLAQALFGLNLLAYAVLLVMTTLRLLHFPRELLADFVSPGRGAGFLTLAAGTCVLGSQCLLVVPLRRLADGLLLAGAVSWVGLVYLFLAATITARIKPGFTRSINGGWLVAVVATQALAVLLVLRTASVSPPNAAWLFTALCLYLLGAALYLLIITLVVYRLVFFPLRARDFTPPYWINMGALAITALAGSLLVQHIPASGSLAQLLPFVKGFTLFFWATATWWIPLLLLLEGWRYAWRHVPLRYEADDWDIVFPVGMYTVATYELAQALQLDFLQVIPDVGVYVSLAVWLFFAVAGVLRAFRHPTVPT</sequence>
<proteinExistence type="inferred from homology"/>
<dbReference type="CDD" id="cd09319">
    <property type="entry name" value="TDT_like_1"/>
    <property type="match status" value="1"/>
</dbReference>
<evidence type="ECO:0000256" key="8">
    <source>
        <dbReference type="SAM" id="Phobius"/>
    </source>
</evidence>
<dbReference type="GO" id="GO:0005886">
    <property type="term" value="C:plasma membrane"/>
    <property type="evidence" value="ECO:0007669"/>
    <property type="project" value="UniProtKB-SubCell"/>
</dbReference>
<feature type="transmembrane region" description="Helical" evidence="8">
    <location>
        <begin position="89"/>
        <end position="111"/>
    </location>
</feature>
<feature type="transmembrane region" description="Helical" evidence="8">
    <location>
        <begin position="152"/>
        <end position="170"/>
    </location>
</feature>
<feature type="transmembrane region" description="Helical" evidence="8">
    <location>
        <begin position="328"/>
        <end position="348"/>
    </location>
</feature>
<feature type="transmembrane region" description="Helical" evidence="8">
    <location>
        <begin position="47"/>
        <end position="69"/>
    </location>
</feature>
<organism evidence="9 10">
    <name type="scientific">Rhodanobacter fulvus Jip2</name>
    <dbReference type="NCBI Taxonomy" id="1163408"/>
    <lineage>
        <taxon>Bacteria</taxon>
        <taxon>Pseudomonadati</taxon>
        <taxon>Pseudomonadota</taxon>
        <taxon>Gammaproteobacteria</taxon>
        <taxon>Lysobacterales</taxon>
        <taxon>Rhodanobacteraceae</taxon>
        <taxon>Rhodanobacter</taxon>
    </lineage>
</organism>
<dbReference type="STRING" id="1163408.UU9_05119"/>
<dbReference type="InterPro" id="IPR051629">
    <property type="entry name" value="Sulfite_efflux_TDT"/>
</dbReference>
<keyword evidence="10" id="KW-1185">Reference proteome</keyword>
<reference evidence="9 10" key="1">
    <citation type="journal article" date="2012" name="J. Bacteriol.">
        <title>Genome sequences for six rhodanobacter strains, isolated from soils and the terrestrial subsurface, with variable denitrification capabilities.</title>
        <authorList>
            <person name="Kostka J.E."/>
            <person name="Green S.J."/>
            <person name="Rishishwar L."/>
            <person name="Prakash O."/>
            <person name="Katz L.S."/>
            <person name="Marino-Ramirez L."/>
            <person name="Jordan I.K."/>
            <person name="Munk C."/>
            <person name="Ivanova N."/>
            <person name="Mikhailova N."/>
            <person name="Watson D.B."/>
            <person name="Brown S.D."/>
            <person name="Palumbo A.V."/>
            <person name="Brooks S.C."/>
        </authorList>
    </citation>
    <scope>NUCLEOTIDE SEQUENCE [LARGE SCALE GENOMIC DNA]</scope>
    <source>
        <strain evidence="10">Jip2T</strain>
    </source>
</reference>
<keyword evidence="7 8" id="KW-0472">Membrane</keyword>
<dbReference type="EMBL" id="AJXU01000027">
    <property type="protein sequence ID" value="EIL90632.1"/>
    <property type="molecule type" value="Genomic_DNA"/>
</dbReference>
<dbReference type="Pfam" id="PF03595">
    <property type="entry name" value="SLAC1"/>
    <property type="match status" value="1"/>
</dbReference>
<keyword evidence="5 8" id="KW-0812">Transmembrane</keyword>
<dbReference type="eggNOG" id="COG1275">
    <property type="taxonomic scope" value="Bacteria"/>
</dbReference>
<evidence type="ECO:0000256" key="5">
    <source>
        <dbReference type="ARBA" id="ARBA00022692"/>
    </source>
</evidence>
<gene>
    <name evidence="9" type="ORF">UU9_05119</name>
</gene>
<feature type="transmembrane region" description="Helical" evidence="8">
    <location>
        <begin position="182"/>
        <end position="210"/>
    </location>
</feature>
<feature type="transmembrane region" description="Helical" evidence="8">
    <location>
        <begin position="255"/>
        <end position="277"/>
    </location>
</feature>